<dbReference type="OrthoDB" id="10250660at2759"/>
<accession>A0A3M7SHI1</accession>
<evidence type="ECO:0000313" key="2">
    <source>
        <dbReference type="Proteomes" id="UP000276133"/>
    </source>
</evidence>
<evidence type="ECO:0000313" key="1">
    <source>
        <dbReference type="EMBL" id="RNA35030.1"/>
    </source>
</evidence>
<dbReference type="EMBL" id="REGN01001383">
    <property type="protein sequence ID" value="RNA35030.1"/>
    <property type="molecule type" value="Genomic_DNA"/>
</dbReference>
<name>A0A3M7SHI1_BRAPC</name>
<evidence type="ECO:0008006" key="3">
    <source>
        <dbReference type="Google" id="ProtNLM"/>
    </source>
</evidence>
<keyword evidence="2" id="KW-1185">Reference proteome</keyword>
<dbReference type="Proteomes" id="UP000276133">
    <property type="component" value="Unassembled WGS sequence"/>
</dbReference>
<protein>
    <recommendedName>
        <fullName evidence="3">RNA-directed DNA polymerase from mobile element jockey-like</fullName>
    </recommendedName>
</protein>
<sequence length="161" mass="18517">MEENVINTGLTLQRTPINTRQQTMCIESETTRRPKRTNLSPDQSPVEPTYVKMAESNDVIFLCETWHNEGEKKIKEFESKAKTHFKTAMENKIKGGRPNGGIGWLIKKHSKISYVEFENFIIIGVFLASNDSTQKSLNEHLYDIVTLENLILNSELQQFKV</sequence>
<organism evidence="1 2">
    <name type="scientific">Brachionus plicatilis</name>
    <name type="common">Marine rotifer</name>
    <name type="synonym">Brachionus muelleri</name>
    <dbReference type="NCBI Taxonomy" id="10195"/>
    <lineage>
        <taxon>Eukaryota</taxon>
        <taxon>Metazoa</taxon>
        <taxon>Spiralia</taxon>
        <taxon>Gnathifera</taxon>
        <taxon>Rotifera</taxon>
        <taxon>Eurotatoria</taxon>
        <taxon>Monogononta</taxon>
        <taxon>Pseudotrocha</taxon>
        <taxon>Ploima</taxon>
        <taxon>Brachionidae</taxon>
        <taxon>Brachionus</taxon>
    </lineage>
</organism>
<comment type="caution">
    <text evidence="1">The sequence shown here is derived from an EMBL/GenBank/DDBJ whole genome shotgun (WGS) entry which is preliminary data.</text>
</comment>
<gene>
    <name evidence="1" type="ORF">BpHYR1_006406</name>
</gene>
<proteinExistence type="predicted"/>
<dbReference type="AlphaFoldDB" id="A0A3M7SHI1"/>
<reference evidence="1 2" key="1">
    <citation type="journal article" date="2018" name="Sci. Rep.">
        <title>Genomic signatures of local adaptation to the degree of environmental predictability in rotifers.</title>
        <authorList>
            <person name="Franch-Gras L."/>
            <person name="Hahn C."/>
            <person name="Garcia-Roger E.M."/>
            <person name="Carmona M.J."/>
            <person name="Serra M."/>
            <person name="Gomez A."/>
        </authorList>
    </citation>
    <scope>NUCLEOTIDE SEQUENCE [LARGE SCALE GENOMIC DNA]</scope>
    <source>
        <strain evidence="1">HYR1</strain>
    </source>
</reference>